<dbReference type="AlphaFoldDB" id="A0A699UUI2"/>
<evidence type="ECO:0000256" key="1">
    <source>
        <dbReference type="SAM" id="MobiDB-lite"/>
    </source>
</evidence>
<feature type="compositionally biased region" description="Polar residues" evidence="1">
    <location>
        <begin position="86"/>
        <end position="102"/>
    </location>
</feature>
<proteinExistence type="predicted"/>
<sequence length="102" mass="11417">MEIHCLNRPGPSRARHSDQWVLFISKLNSHDVSASKSEAVLNPYPYAAMDKAPAQQLPTHGTSVSRQGIPRNSLFKHMSGQDPNGWVNTEQIQQLNSNHQTE</sequence>
<dbReference type="EMBL" id="BKCJ011367793">
    <property type="protein sequence ID" value="GFD26317.1"/>
    <property type="molecule type" value="Genomic_DNA"/>
</dbReference>
<feature type="region of interest" description="Disordered" evidence="1">
    <location>
        <begin position="55"/>
        <end position="102"/>
    </location>
</feature>
<protein>
    <submittedName>
        <fullName evidence="2">Uncharacterized protein</fullName>
    </submittedName>
</protein>
<reference evidence="2" key="1">
    <citation type="journal article" date="2019" name="Sci. Rep.">
        <title>Draft genome of Tanacetum cinerariifolium, the natural source of mosquito coil.</title>
        <authorList>
            <person name="Yamashiro T."/>
            <person name="Shiraishi A."/>
            <person name="Satake H."/>
            <person name="Nakayama K."/>
        </authorList>
    </citation>
    <scope>NUCLEOTIDE SEQUENCE</scope>
</reference>
<gene>
    <name evidence="2" type="ORF">Tci_898286</name>
</gene>
<name>A0A699UUI2_TANCI</name>
<evidence type="ECO:0000313" key="2">
    <source>
        <dbReference type="EMBL" id="GFD26317.1"/>
    </source>
</evidence>
<feature type="compositionally biased region" description="Polar residues" evidence="1">
    <location>
        <begin position="56"/>
        <end position="66"/>
    </location>
</feature>
<comment type="caution">
    <text evidence="2">The sequence shown here is derived from an EMBL/GenBank/DDBJ whole genome shotgun (WGS) entry which is preliminary data.</text>
</comment>
<organism evidence="2">
    <name type="scientific">Tanacetum cinerariifolium</name>
    <name type="common">Dalmatian daisy</name>
    <name type="synonym">Chrysanthemum cinerariifolium</name>
    <dbReference type="NCBI Taxonomy" id="118510"/>
    <lineage>
        <taxon>Eukaryota</taxon>
        <taxon>Viridiplantae</taxon>
        <taxon>Streptophyta</taxon>
        <taxon>Embryophyta</taxon>
        <taxon>Tracheophyta</taxon>
        <taxon>Spermatophyta</taxon>
        <taxon>Magnoliopsida</taxon>
        <taxon>eudicotyledons</taxon>
        <taxon>Gunneridae</taxon>
        <taxon>Pentapetalae</taxon>
        <taxon>asterids</taxon>
        <taxon>campanulids</taxon>
        <taxon>Asterales</taxon>
        <taxon>Asteraceae</taxon>
        <taxon>Asteroideae</taxon>
        <taxon>Anthemideae</taxon>
        <taxon>Anthemidinae</taxon>
        <taxon>Tanacetum</taxon>
    </lineage>
</organism>
<accession>A0A699UUI2</accession>